<dbReference type="KEGG" id="pmet:G4Y79_14210"/>
<evidence type="ECO:0000313" key="11">
    <source>
        <dbReference type="Proteomes" id="UP000594468"/>
    </source>
</evidence>
<dbReference type="PANTHER" id="PTHR47019:SF1">
    <property type="entry name" value="LIPID II FLIPPASE MURJ"/>
    <property type="match status" value="1"/>
</dbReference>
<comment type="function">
    <text evidence="8">Involved in peptidoglycan biosynthesis. Transports lipid-linked peptidoglycan precursors from the inner to the outer leaflet of the cytoplasmic membrane.</text>
</comment>
<keyword evidence="5 8" id="KW-0573">Peptidoglycan synthesis</keyword>
<dbReference type="GO" id="GO:0009252">
    <property type="term" value="P:peptidoglycan biosynthetic process"/>
    <property type="evidence" value="ECO:0007669"/>
    <property type="project" value="UniProtKB-UniRule"/>
</dbReference>
<evidence type="ECO:0000256" key="8">
    <source>
        <dbReference type="HAMAP-Rule" id="MF_02078"/>
    </source>
</evidence>
<feature type="transmembrane region" description="Helical" evidence="8">
    <location>
        <begin position="522"/>
        <end position="548"/>
    </location>
</feature>
<dbReference type="GO" id="GO:0015648">
    <property type="term" value="F:lipid-linked peptidoglycan transporter activity"/>
    <property type="evidence" value="ECO:0007669"/>
    <property type="project" value="UniProtKB-UniRule"/>
</dbReference>
<dbReference type="PRINTS" id="PR01806">
    <property type="entry name" value="VIRFACTRMVIN"/>
</dbReference>
<keyword evidence="7 8" id="KW-0472">Membrane</keyword>
<keyword evidence="6 8" id="KW-1133">Transmembrane helix</keyword>
<dbReference type="Pfam" id="PF03023">
    <property type="entry name" value="MurJ"/>
    <property type="match status" value="1"/>
</dbReference>
<dbReference type="EMBL" id="CP062983">
    <property type="protein sequence ID" value="QPC80861.1"/>
    <property type="molecule type" value="Genomic_DNA"/>
</dbReference>
<dbReference type="CDD" id="cd13123">
    <property type="entry name" value="MATE_MurJ_like"/>
    <property type="match status" value="1"/>
</dbReference>
<feature type="transmembrane region" description="Helical" evidence="8">
    <location>
        <begin position="35"/>
        <end position="57"/>
    </location>
</feature>
<feature type="transmembrane region" description="Helical" evidence="8">
    <location>
        <begin position="156"/>
        <end position="177"/>
    </location>
</feature>
<gene>
    <name evidence="8 10" type="primary">murJ</name>
    <name evidence="10" type="ORF">G4Y79_14210</name>
</gene>
<dbReference type="InterPro" id="IPR004268">
    <property type="entry name" value="MurJ"/>
</dbReference>
<protein>
    <recommendedName>
        <fullName evidence="8">Probable lipid II flippase MurJ</fullName>
    </recommendedName>
</protein>
<feature type="transmembrane region" description="Helical" evidence="8">
    <location>
        <begin position="77"/>
        <end position="100"/>
    </location>
</feature>
<comment type="similarity">
    <text evidence="8">Belongs to the MurJ/MviN family.</text>
</comment>
<feature type="transmembrane region" description="Helical" evidence="8">
    <location>
        <begin position="184"/>
        <end position="207"/>
    </location>
</feature>
<evidence type="ECO:0000256" key="6">
    <source>
        <dbReference type="ARBA" id="ARBA00022989"/>
    </source>
</evidence>
<keyword evidence="4 8" id="KW-0133">Cell shape</keyword>
<keyword evidence="8" id="KW-0961">Cell wall biogenesis/degradation</keyword>
<dbReference type="AlphaFoldDB" id="A0A7S8E5Q4"/>
<evidence type="ECO:0000313" key="10">
    <source>
        <dbReference type="EMBL" id="QPC80861.1"/>
    </source>
</evidence>
<dbReference type="GO" id="GO:0005886">
    <property type="term" value="C:plasma membrane"/>
    <property type="evidence" value="ECO:0007669"/>
    <property type="project" value="UniProtKB-SubCell"/>
</dbReference>
<dbReference type="Proteomes" id="UP000594468">
    <property type="component" value="Chromosome"/>
</dbReference>
<feature type="region of interest" description="Disordered" evidence="9">
    <location>
        <begin position="1"/>
        <end position="26"/>
    </location>
</feature>
<evidence type="ECO:0000256" key="4">
    <source>
        <dbReference type="ARBA" id="ARBA00022960"/>
    </source>
</evidence>
<evidence type="ECO:0000256" key="3">
    <source>
        <dbReference type="ARBA" id="ARBA00022692"/>
    </source>
</evidence>
<feature type="transmembrane region" description="Helical" evidence="8">
    <location>
        <begin position="458"/>
        <end position="477"/>
    </location>
</feature>
<comment type="subcellular location">
    <subcellularLocation>
        <location evidence="1 8">Cell membrane</location>
        <topology evidence="1 8">Multi-pass membrane protein</topology>
    </subcellularLocation>
</comment>
<evidence type="ECO:0000256" key="2">
    <source>
        <dbReference type="ARBA" id="ARBA00022475"/>
    </source>
</evidence>
<evidence type="ECO:0000256" key="9">
    <source>
        <dbReference type="SAM" id="MobiDB-lite"/>
    </source>
</evidence>
<accession>A0A7S8E5Q4</accession>
<keyword evidence="8" id="KW-0813">Transport</keyword>
<evidence type="ECO:0000256" key="7">
    <source>
        <dbReference type="ARBA" id="ARBA00023136"/>
    </source>
</evidence>
<feature type="transmembrane region" description="Helical" evidence="8">
    <location>
        <begin position="112"/>
        <end position="136"/>
    </location>
</feature>
<keyword evidence="11" id="KW-1185">Reference proteome</keyword>
<dbReference type="InterPro" id="IPR051050">
    <property type="entry name" value="Lipid_II_flippase_MurJ/MviN"/>
</dbReference>
<keyword evidence="2 8" id="KW-1003">Cell membrane</keyword>
<dbReference type="PANTHER" id="PTHR47019">
    <property type="entry name" value="LIPID II FLIPPASE MURJ"/>
    <property type="match status" value="1"/>
</dbReference>
<feature type="transmembrane region" description="Helical" evidence="8">
    <location>
        <begin position="330"/>
        <end position="352"/>
    </location>
</feature>
<proteinExistence type="inferred from homology"/>
<evidence type="ECO:0000256" key="5">
    <source>
        <dbReference type="ARBA" id="ARBA00022984"/>
    </source>
</evidence>
<dbReference type="RefSeq" id="WP_195168936.1">
    <property type="nucleotide sequence ID" value="NZ_CP062983.1"/>
</dbReference>
<name>A0A7S8E5Q4_9CHLR</name>
<feature type="transmembrane region" description="Helical" evidence="8">
    <location>
        <begin position="213"/>
        <end position="235"/>
    </location>
</feature>
<reference evidence="10 11" key="1">
    <citation type="submission" date="2020-02" db="EMBL/GenBank/DDBJ databases">
        <authorList>
            <person name="Zheng R.K."/>
            <person name="Sun C.M."/>
        </authorList>
    </citation>
    <scope>NUCLEOTIDE SEQUENCE [LARGE SCALE GENOMIC DNA]</scope>
    <source>
        <strain evidence="11">rifampicinis</strain>
    </source>
</reference>
<feature type="transmembrane region" description="Helical" evidence="8">
    <location>
        <begin position="406"/>
        <end position="424"/>
    </location>
</feature>
<dbReference type="UniPathway" id="UPA00219"/>
<feature type="transmembrane region" description="Helical" evidence="8">
    <location>
        <begin position="372"/>
        <end position="394"/>
    </location>
</feature>
<feature type="transmembrane region" description="Helical" evidence="8">
    <location>
        <begin position="256"/>
        <end position="278"/>
    </location>
</feature>
<sequence>MASLSNEPPLMVEADNNQTEETQQNRNRQIARSTVIVMIAFAVAKVISLAQTVIIANAFGVGSEWDAFVTANRIPELIFTLISGGALAHAFIPIFSGYLAKGDKEGAWRTATHVINFIFTVTLLVSAVVFFIAPWMVEHVVAPGFTPDQIEQTAHLMRILLLSTLIFSVSGICMGILQSHNHFLLPAMAPIMFDVGILIGVIFFMPVMGVTGIAVGAVLGAAMHFGIQVPGLIYYRARWWPSLDLHDPVLWRVIRLMLPRVAGLGVFSLNFLVMNNIASRLGTGSVSALDWGWRLMQIPQTLIGTAIGTVVFPSLAALSEIGDEKGKRTLMSGALRFILITSIPAGIGLIVIGQPLISLLERGAFDASASALVYSTLRAFTLGLIVHSALEVVARSFYADKDTLTPLWAALGGATINLVLSFVLSDVGEVERQTAMNAAINLLPITGFQPEVGNVSGLALANSFGVMFEVLSLLWILRRRWHGIQENQLATAIIKTLIASLIMALVVIIIEMGWHQFIGDRGLAFTVAQIGIEAVAGAIAFFVAAYALRMSELQDLVNLVLRRQPIKVKGA</sequence>
<evidence type="ECO:0000256" key="1">
    <source>
        <dbReference type="ARBA" id="ARBA00004651"/>
    </source>
</evidence>
<organism evidence="10 11">
    <name type="scientific">Phototrophicus methaneseepsis</name>
    <dbReference type="NCBI Taxonomy" id="2710758"/>
    <lineage>
        <taxon>Bacteria</taxon>
        <taxon>Bacillati</taxon>
        <taxon>Chloroflexota</taxon>
        <taxon>Candidatus Thermofontia</taxon>
        <taxon>Phototrophicales</taxon>
        <taxon>Phototrophicaceae</taxon>
        <taxon>Phototrophicus</taxon>
    </lineage>
</organism>
<dbReference type="HAMAP" id="MF_02078">
    <property type="entry name" value="MurJ_MviN"/>
    <property type="match status" value="1"/>
</dbReference>
<dbReference type="GO" id="GO:0034204">
    <property type="term" value="P:lipid translocation"/>
    <property type="evidence" value="ECO:0007669"/>
    <property type="project" value="TreeGrafter"/>
</dbReference>
<dbReference type="NCBIfam" id="TIGR01695">
    <property type="entry name" value="murJ_mviN"/>
    <property type="match status" value="1"/>
</dbReference>
<feature type="transmembrane region" description="Helical" evidence="8">
    <location>
        <begin position="489"/>
        <end position="510"/>
    </location>
</feature>
<keyword evidence="3 8" id="KW-0812">Transmembrane</keyword>
<comment type="pathway">
    <text evidence="8">Cell wall biogenesis; peptidoglycan biosynthesis.</text>
</comment>
<feature type="transmembrane region" description="Helical" evidence="8">
    <location>
        <begin position="298"/>
        <end position="318"/>
    </location>
</feature>
<dbReference type="GO" id="GO:0008360">
    <property type="term" value="P:regulation of cell shape"/>
    <property type="evidence" value="ECO:0007669"/>
    <property type="project" value="UniProtKB-KW"/>
</dbReference>
<dbReference type="GO" id="GO:0071555">
    <property type="term" value="P:cell wall organization"/>
    <property type="evidence" value="ECO:0007669"/>
    <property type="project" value="UniProtKB-KW"/>
</dbReference>
<feature type="compositionally biased region" description="Low complexity" evidence="9">
    <location>
        <begin position="16"/>
        <end position="26"/>
    </location>
</feature>